<dbReference type="GO" id="GO:0005524">
    <property type="term" value="F:ATP binding"/>
    <property type="evidence" value="ECO:0007669"/>
    <property type="project" value="UniProtKB-KW"/>
</dbReference>
<accession>A0A3B0YV94</accession>
<name>A0A3B0YV94_9ZZZZ</name>
<sequence>MHTETAPRTGETPAHTAQAAFSKLRSELETCIIGQQTLVERLLMALLADGHLLVEGAPGLAKTTAIKELAKRIEGDFHRLQFTPDLLPGDLTGTDVYHPQDGSFCFQQGPIFHNLVLADEVNRAPAKVQSALLEAMGEQQITVGQTTYPLPRLFLVMATQNPIEQEGTYPLPEAQLDRFLMHVRVGYPQAETEKQILALARQRARQEVAEAADVAVILTQEQVFDAQRQVLDLHMAPAVEEYLVQLLLASRTPSAYGDDLARWVNYGGSPRGTIALDRCARAHAWLSGRDFVSPEDVQSVAFDTLRHRILVSFEAEAEGINADRVIEELIQRVPVS</sequence>
<dbReference type="GO" id="GO:0016887">
    <property type="term" value="F:ATP hydrolysis activity"/>
    <property type="evidence" value="ECO:0007669"/>
    <property type="project" value="InterPro"/>
</dbReference>
<evidence type="ECO:0000259" key="3">
    <source>
        <dbReference type="Pfam" id="PF07726"/>
    </source>
</evidence>
<dbReference type="CDD" id="cd00009">
    <property type="entry name" value="AAA"/>
    <property type="match status" value="1"/>
</dbReference>
<evidence type="ECO:0000256" key="1">
    <source>
        <dbReference type="ARBA" id="ARBA00022741"/>
    </source>
</evidence>
<dbReference type="PIRSF" id="PIRSF002849">
    <property type="entry name" value="AAA_ATPase_chaperone_MoxR_prd"/>
    <property type="match status" value="1"/>
</dbReference>
<organism evidence="5">
    <name type="scientific">hydrothermal vent metagenome</name>
    <dbReference type="NCBI Taxonomy" id="652676"/>
    <lineage>
        <taxon>unclassified sequences</taxon>
        <taxon>metagenomes</taxon>
        <taxon>ecological metagenomes</taxon>
    </lineage>
</organism>
<dbReference type="FunFam" id="3.40.50.300:FF:000640">
    <property type="entry name" value="MoxR family ATPase"/>
    <property type="match status" value="1"/>
</dbReference>
<feature type="domain" description="ChlI/MoxR AAA lid" evidence="4">
    <location>
        <begin position="264"/>
        <end position="328"/>
    </location>
</feature>
<dbReference type="Gene3D" id="1.10.8.80">
    <property type="entry name" value="Magnesium chelatase subunit I, C-Terminal domain"/>
    <property type="match status" value="1"/>
</dbReference>
<dbReference type="InterPro" id="IPR050764">
    <property type="entry name" value="CbbQ/NirQ/NorQ/GpvN"/>
</dbReference>
<dbReference type="Pfam" id="PF07726">
    <property type="entry name" value="AAA_3"/>
    <property type="match status" value="1"/>
</dbReference>
<dbReference type="InterPro" id="IPR011703">
    <property type="entry name" value="ATPase_AAA-3"/>
</dbReference>
<protein>
    <submittedName>
        <fullName evidence="5">MoxR-like ATPase in aerotolerance operon</fullName>
    </submittedName>
</protein>
<gene>
    <name evidence="5" type="ORF">MNBD_GAMMA13-1162</name>
</gene>
<evidence type="ECO:0000256" key="2">
    <source>
        <dbReference type="ARBA" id="ARBA00022840"/>
    </source>
</evidence>
<dbReference type="EMBL" id="UOFK01000184">
    <property type="protein sequence ID" value="VAW79262.1"/>
    <property type="molecule type" value="Genomic_DNA"/>
</dbReference>
<proteinExistence type="predicted"/>
<dbReference type="PANTHER" id="PTHR42759">
    <property type="entry name" value="MOXR FAMILY PROTEIN"/>
    <property type="match status" value="1"/>
</dbReference>
<evidence type="ECO:0000313" key="5">
    <source>
        <dbReference type="EMBL" id="VAW79262.1"/>
    </source>
</evidence>
<dbReference type="InterPro" id="IPR027417">
    <property type="entry name" value="P-loop_NTPase"/>
</dbReference>
<feature type="domain" description="ATPase AAA-3" evidence="3">
    <location>
        <begin position="51"/>
        <end position="181"/>
    </location>
</feature>
<keyword evidence="1" id="KW-0547">Nucleotide-binding</keyword>
<dbReference type="InterPro" id="IPR041628">
    <property type="entry name" value="ChlI/MoxR_AAA_lid"/>
</dbReference>
<dbReference type="SUPFAM" id="SSF52540">
    <property type="entry name" value="P-loop containing nucleoside triphosphate hydrolases"/>
    <property type="match status" value="1"/>
</dbReference>
<keyword evidence="2" id="KW-0067">ATP-binding</keyword>
<dbReference type="Pfam" id="PF17863">
    <property type="entry name" value="AAA_lid_2"/>
    <property type="match status" value="1"/>
</dbReference>
<dbReference type="AlphaFoldDB" id="A0A3B0YV94"/>
<dbReference type="Gene3D" id="3.40.50.300">
    <property type="entry name" value="P-loop containing nucleotide triphosphate hydrolases"/>
    <property type="match status" value="1"/>
</dbReference>
<dbReference type="PANTHER" id="PTHR42759:SF1">
    <property type="entry name" value="MAGNESIUM-CHELATASE SUBUNIT CHLD"/>
    <property type="match status" value="1"/>
</dbReference>
<evidence type="ECO:0000259" key="4">
    <source>
        <dbReference type="Pfam" id="PF17863"/>
    </source>
</evidence>
<reference evidence="5" key="1">
    <citation type="submission" date="2018-06" db="EMBL/GenBank/DDBJ databases">
        <authorList>
            <person name="Zhirakovskaya E."/>
        </authorList>
    </citation>
    <scope>NUCLEOTIDE SEQUENCE</scope>
</reference>